<evidence type="ECO:0000313" key="10">
    <source>
        <dbReference type="EMBL" id="CAB3786737.1"/>
    </source>
</evidence>
<sequence length="283" mass="30198">MTGEVLRAHPTQRAAAAKAPTRTPILQRPGVAKAIAPWLVGIVFLALWQGWCVLFKVPAYLVPSPVAIVGQLIQDAPLLFGSLLMTLKITLLAFALATVLGVVIALLFVQSPLIEASLFPYAILLQVTPVVAIAPLIIIWVKDTTVALVVCATLVALFPIISNTALGLRSVNPGLINLFRINRATRWQTLMRLRIPSALPYFFGGLRISSGLSLIGAVVAEFVAGTGGSGAGLAYQILQAGFQLNIPRLFAALLLITVTGVLLFGITAWVSRIGLRGWHESQL</sequence>
<comment type="subcellular location">
    <subcellularLocation>
        <location evidence="1 7">Cell membrane</location>
        <topology evidence="1 7">Multi-pass membrane protein</topology>
    </subcellularLocation>
</comment>
<dbReference type="PANTHER" id="PTHR30151">
    <property type="entry name" value="ALKANE SULFONATE ABC TRANSPORTER-RELATED, MEMBRANE SUBUNIT"/>
    <property type="match status" value="1"/>
</dbReference>
<protein>
    <submittedName>
        <fullName evidence="10">Riboflavin transport system permease protein RibX</fullName>
    </submittedName>
</protein>
<dbReference type="RefSeq" id="WP_246290807.1">
    <property type="nucleotide sequence ID" value="NZ_CADIKI010000005.1"/>
</dbReference>
<keyword evidence="6 7" id="KW-0472">Membrane</keyword>
<feature type="transmembrane region" description="Helical" evidence="7">
    <location>
        <begin position="250"/>
        <end position="270"/>
    </location>
</feature>
<evidence type="ECO:0000259" key="9">
    <source>
        <dbReference type="PROSITE" id="PS50928"/>
    </source>
</evidence>
<evidence type="ECO:0000313" key="11">
    <source>
        <dbReference type="Proteomes" id="UP000494252"/>
    </source>
</evidence>
<proteinExistence type="inferred from homology"/>
<reference evidence="10 11" key="1">
    <citation type="submission" date="2020-04" db="EMBL/GenBank/DDBJ databases">
        <authorList>
            <person name="De Canck E."/>
        </authorList>
    </citation>
    <scope>NUCLEOTIDE SEQUENCE [LARGE SCALE GENOMIC DNA]</scope>
    <source>
        <strain evidence="10 11">LMG 27177</strain>
    </source>
</reference>
<dbReference type="GO" id="GO:0005886">
    <property type="term" value="C:plasma membrane"/>
    <property type="evidence" value="ECO:0007669"/>
    <property type="project" value="UniProtKB-SubCell"/>
</dbReference>
<feature type="region of interest" description="Disordered" evidence="8">
    <location>
        <begin position="1"/>
        <end position="20"/>
    </location>
</feature>
<keyword evidence="11" id="KW-1185">Reference proteome</keyword>
<keyword evidence="3" id="KW-1003">Cell membrane</keyword>
<dbReference type="Proteomes" id="UP000494252">
    <property type="component" value="Unassembled WGS sequence"/>
</dbReference>
<evidence type="ECO:0000256" key="4">
    <source>
        <dbReference type="ARBA" id="ARBA00022692"/>
    </source>
</evidence>
<dbReference type="EMBL" id="CADIKI010000005">
    <property type="protein sequence ID" value="CAB3786737.1"/>
    <property type="molecule type" value="Genomic_DNA"/>
</dbReference>
<dbReference type="InterPro" id="IPR000515">
    <property type="entry name" value="MetI-like"/>
</dbReference>
<evidence type="ECO:0000256" key="8">
    <source>
        <dbReference type="SAM" id="MobiDB-lite"/>
    </source>
</evidence>
<dbReference type="Gene3D" id="1.10.3720.10">
    <property type="entry name" value="MetI-like"/>
    <property type="match status" value="1"/>
</dbReference>
<dbReference type="GO" id="GO:0055085">
    <property type="term" value="P:transmembrane transport"/>
    <property type="evidence" value="ECO:0007669"/>
    <property type="project" value="InterPro"/>
</dbReference>
<feature type="transmembrane region" description="Helical" evidence="7">
    <location>
        <begin position="121"/>
        <end position="141"/>
    </location>
</feature>
<evidence type="ECO:0000256" key="1">
    <source>
        <dbReference type="ARBA" id="ARBA00004651"/>
    </source>
</evidence>
<feature type="compositionally biased region" description="Low complexity" evidence="8">
    <location>
        <begin position="8"/>
        <end position="20"/>
    </location>
</feature>
<evidence type="ECO:0000256" key="6">
    <source>
        <dbReference type="ARBA" id="ARBA00023136"/>
    </source>
</evidence>
<dbReference type="Pfam" id="PF00528">
    <property type="entry name" value="BPD_transp_1"/>
    <property type="match status" value="1"/>
</dbReference>
<dbReference type="InterPro" id="IPR035906">
    <property type="entry name" value="MetI-like_sf"/>
</dbReference>
<feature type="transmembrane region" description="Helical" evidence="7">
    <location>
        <begin position="214"/>
        <end position="238"/>
    </location>
</feature>
<dbReference type="PROSITE" id="PS50928">
    <property type="entry name" value="ABC_TM1"/>
    <property type="match status" value="1"/>
</dbReference>
<gene>
    <name evidence="10" type="primary">ribX_2</name>
    <name evidence="10" type="ORF">LMG27177_02067</name>
</gene>
<keyword evidence="5 7" id="KW-1133">Transmembrane helix</keyword>
<feature type="transmembrane region" description="Helical" evidence="7">
    <location>
        <begin position="31"/>
        <end position="51"/>
    </location>
</feature>
<keyword evidence="2 7" id="KW-0813">Transport</keyword>
<evidence type="ECO:0000256" key="3">
    <source>
        <dbReference type="ARBA" id="ARBA00022475"/>
    </source>
</evidence>
<organism evidence="10 11">
    <name type="scientific">Paraburkholderia fynbosensis</name>
    <dbReference type="NCBI Taxonomy" id="1200993"/>
    <lineage>
        <taxon>Bacteria</taxon>
        <taxon>Pseudomonadati</taxon>
        <taxon>Pseudomonadota</taxon>
        <taxon>Betaproteobacteria</taxon>
        <taxon>Burkholderiales</taxon>
        <taxon>Burkholderiaceae</taxon>
        <taxon>Paraburkholderia</taxon>
    </lineage>
</organism>
<keyword evidence="4 7" id="KW-0812">Transmembrane</keyword>
<dbReference type="SUPFAM" id="SSF161098">
    <property type="entry name" value="MetI-like"/>
    <property type="match status" value="1"/>
</dbReference>
<dbReference type="PANTHER" id="PTHR30151:SF41">
    <property type="entry name" value="ABC TRANSPORTER PERMEASE PROTEIN"/>
    <property type="match status" value="1"/>
</dbReference>
<dbReference type="AlphaFoldDB" id="A0A6J5FXL1"/>
<accession>A0A6J5FXL1</accession>
<name>A0A6J5FXL1_9BURK</name>
<dbReference type="CDD" id="cd06261">
    <property type="entry name" value="TM_PBP2"/>
    <property type="match status" value="1"/>
</dbReference>
<evidence type="ECO:0000256" key="2">
    <source>
        <dbReference type="ARBA" id="ARBA00022448"/>
    </source>
</evidence>
<evidence type="ECO:0000256" key="7">
    <source>
        <dbReference type="RuleBase" id="RU363032"/>
    </source>
</evidence>
<feature type="transmembrane region" description="Helical" evidence="7">
    <location>
        <begin position="89"/>
        <end position="109"/>
    </location>
</feature>
<evidence type="ECO:0000256" key="5">
    <source>
        <dbReference type="ARBA" id="ARBA00022989"/>
    </source>
</evidence>
<feature type="domain" description="ABC transmembrane type-1" evidence="9">
    <location>
        <begin position="83"/>
        <end position="267"/>
    </location>
</feature>
<feature type="transmembrane region" description="Helical" evidence="7">
    <location>
        <begin position="147"/>
        <end position="168"/>
    </location>
</feature>
<comment type="similarity">
    <text evidence="7">Belongs to the binding-protein-dependent transport system permease family.</text>
</comment>